<comment type="caution">
    <text evidence="9">The sequence shown here is derived from an EMBL/GenBank/DDBJ whole genome shotgun (WGS) entry which is preliminary data.</text>
</comment>
<dbReference type="InterPro" id="IPR003395">
    <property type="entry name" value="RecF/RecN/SMC_N"/>
</dbReference>
<dbReference type="Proteomes" id="UP000177905">
    <property type="component" value="Unassembled WGS sequence"/>
</dbReference>
<evidence type="ECO:0000256" key="3">
    <source>
        <dbReference type="ARBA" id="ARBA00022741"/>
    </source>
</evidence>
<dbReference type="GO" id="GO:0003677">
    <property type="term" value="F:DNA binding"/>
    <property type="evidence" value="ECO:0007669"/>
    <property type="project" value="UniProtKB-UniRule"/>
</dbReference>
<evidence type="ECO:0000256" key="7">
    <source>
        <dbReference type="HAMAP-Rule" id="MF_01894"/>
    </source>
</evidence>
<organism evidence="9 10">
    <name type="scientific">candidate division WOR-1 bacterium RIFOXYB2_FULL_36_35</name>
    <dbReference type="NCBI Taxonomy" id="1802578"/>
    <lineage>
        <taxon>Bacteria</taxon>
        <taxon>Bacillati</taxon>
        <taxon>Saganbacteria</taxon>
    </lineage>
</organism>
<comment type="function">
    <text evidence="7">Required for chromosome condensation and partitioning.</text>
</comment>
<dbReference type="GO" id="GO:0006260">
    <property type="term" value="P:DNA replication"/>
    <property type="evidence" value="ECO:0007669"/>
    <property type="project" value="UniProtKB-UniRule"/>
</dbReference>
<evidence type="ECO:0000256" key="2">
    <source>
        <dbReference type="ARBA" id="ARBA00022490"/>
    </source>
</evidence>
<feature type="coiled-coil region" evidence="7">
    <location>
        <begin position="438"/>
        <end position="526"/>
    </location>
</feature>
<dbReference type="GO" id="GO:0007059">
    <property type="term" value="P:chromosome segregation"/>
    <property type="evidence" value="ECO:0007669"/>
    <property type="project" value="UniProtKB-UniRule"/>
</dbReference>
<dbReference type="InterPro" id="IPR011890">
    <property type="entry name" value="SMC_prok"/>
</dbReference>
<dbReference type="FunFam" id="3.40.50.300:FF:000901">
    <property type="entry name" value="Chromosome partition protein Smc"/>
    <property type="match status" value="1"/>
</dbReference>
<feature type="coiled-coil region" evidence="7">
    <location>
        <begin position="258"/>
        <end position="384"/>
    </location>
</feature>
<dbReference type="GO" id="GO:0030261">
    <property type="term" value="P:chromosome condensation"/>
    <property type="evidence" value="ECO:0007669"/>
    <property type="project" value="InterPro"/>
</dbReference>
<keyword evidence="6 7" id="KW-0238">DNA-binding</keyword>
<keyword evidence="3 7" id="KW-0547">Nucleotide-binding</keyword>
<dbReference type="GO" id="GO:0007062">
    <property type="term" value="P:sister chromatid cohesion"/>
    <property type="evidence" value="ECO:0007669"/>
    <property type="project" value="InterPro"/>
</dbReference>
<dbReference type="PANTHER" id="PTHR43977">
    <property type="entry name" value="STRUCTURAL MAINTENANCE OF CHROMOSOMES PROTEIN 3"/>
    <property type="match status" value="1"/>
</dbReference>
<evidence type="ECO:0000259" key="8">
    <source>
        <dbReference type="Pfam" id="PF02463"/>
    </source>
</evidence>
<keyword evidence="4 7" id="KW-0067">ATP-binding</keyword>
<evidence type="ECO:0000256" key="5">
    <source>
        <dbReference type="ARBA" id="ARBA00023054"/>
    </source>
</evidence>
<protein>
    <recommendedName>
        <fullName evidence="7">Chromosome partition protein Smc</fullName>
    </recommendedName>
</protein>
<dbReference type="InterPro" id="IPR027417">
    <property type="entry name" value="P-loop_NTPase"/>
</dbReference>
<evidence type="ECO:0000313" key="10">
    <source>
        <dbReference type="Proteomes" id="UP000177905"/>
    </source>
</evidence>
<comment type="subcellular location">
    <subcellularLocation>
        <location evidence="1 7">Cytoplasm</location>
    </subcellularLocation>
</comment>
<dbReference type="Gene3D" id="3.40.50.300">
    <property type="entry name" value="P-loop containing nucleotide triphosphate hydrolases"/>
    <property type="match status" value="2"/>
</dbReference>
<dbReference type="Pfam" id="PF02463">
    <property type="entry name" value="SMC_N"/>
    <property type="match status" value="1"/>
</dbReference>
<gene>
    <name evidence="7" type="primary">smc</name>
    <name evidence="9" type="ORF">A2290_08705</name>
</gene>
<comment type="domain">
    <text evidence="7">Contains large globular domains required for ATP hydrolysis at each terminus and a third globular domain forming a flexible hinge near the middle of the molecule. These domains are separated by coiled-coil structures.</text>
</comment>
<evidence type="ECO:0000256" key="6">
    <source>
        <dbReference type="ARBA" id="ARBA00023125"/>
    </source>
</evidence>
<dbReference type="SUPFAM" id="SSF52540">
    <property type="entry name" value="P-loop containing nucleoside triphosphate hydrolases"/>
    <property type="match status" value="1"/>
</dbReference>
<comment type="similarity">
    <text evidence="7">Belongs to the SMC family.</text>
</comment>
<sequence>MKSFFAFKGYFNKGKDCLQENHSVVILLPMNLKSLEIKGFKTFADGEEIIFDSGTGITAIVGPNGCGKSNIVDAFRFVLGETNIRGLRVNSVPEVIFAGTETKKALSMAEVSLVFDNSDRSLPVDYNEVCVKRRTFRDGESKFLINGQSCRLKDLRDLFLDTGLSTESLAIISQGKVDAILSSKPEDRRAVFEEVAGINKYRFRKTEAERKLILSEQNLLRISDLKVEIGEQLISLELQAKAAREYKEIQGELRLLELSAFNKQAKQLLQKQESVTKELEALRKLLTQKEEELRKLKEERVHKQKDLQLCETELNDVFQRLENVKDEIEKERGNLIIEKERHLFEEKNKVRDIKEEERFLAFEIKKVNDVLNSLSEKRKEIQNKSKNSSSMNLEEFGDFKEVIRLTVDTSQKLKAILVSCFGKAWDGLKEDVSIERFRELLEREFNIIEAEIATRQKELKEKQEKLTCLRDDLIKAEKRLDEIIRQTEDFEKMPISEIVSKLQKEKELFEQKKDVLKNQKDKLLKDIQSIDSTAFDDITSDGQSSELLRKEISLTKINSELAQIETYIQAEYAILFSDLLAFDGDVGNVNRSKKEIDLLKERLRALEPVNLLAIDEYEKCKDRHVFIESQHQDILSARENLMTLISELDVKARQDFQKAMEVIANNFSLVFSELFKGGEAKIVLEGEKDTLNAGIEISVRPNGRKWLNLSLLSGGERSLTAIALLFAILKTSPSPLCILDEVDAALDDSNIVRFTSYLKNFSETSQMLVITHSKRTMAVADYIYGITMEEPGVSRVISMKLDKVD</sequence>
<keyword evidence="2 7" id="KW-0963">Cytoplasm</keyword>
<name>A0A1F4S2X1_UNCSA</name>
<dbReference type="HAMAP" id="MF_01894">
    <property type="entry name" value="Smc_prok"/>
    <property type="match status" value="1"/>
</dbReference>
<feature type="domain" description="RecF/RecN/SMC N-terminal" evidence="8">
    <location>
        <begin position="32"/>
        <end position="794"/>
    </location>
</feature>
<evidence type="ECO:0000313" key="9">
    <source>
        <dbReference type="EMBL" id="OGC14760.1"/>
    </source>
</evidence>
<evidence type="ECO:0000256" key="1">
    <source>
        <dbReference type="ARBA" id="ARBA00004496"/>
    </source>
</evidence>
<proteinExistence type="inferred from homology"/>
<feature type="binding site" evidence="7">
    <location>
        <begin position="63"/>
        <end position="70"/>
    </location>
    <ligand>
        <name>ATP</name>
        <dbReference type="ChEBI" id="CHEBI:30616"/>
    </ligand>
</feature>
<dbReference type="GO" id="GO:0005737">
    <property type="term" value="C:cytoplasm"/>
    <property type="evidence" value="ECO:0007669"/>
    <property type="project" value="UniProtKB-SubCell"/>
</dbReference>
<dbReference type="AlphaFoldDB" id="A0A1F4S2X1"/>
<reference evidence="9 10" key="1">
    <citation type="journal article" date="2016" name="Nat. Commun.">
        <title>Thousands of microbial genomes shed light on interconnected biogeochemical processes in an aquifer system.</title>
        <authorList>
            <person name="Anantharaman K."/>
            <person name="Brown C.T."/>
            <person name="Hug L.A."/>
            <person name="Sharon I."/>
            <person name="Castelle C.J."/>
            <person name="Probst A.J."/>
            <person name="Thomas B.C."/>
            <person name="Singh A."/>
            <person name="Wilkins M.J."/>
            <person name="Karaoz U."/>
            <person name="Brodie E.L."/>
            <person name="Williams K.H."/>
            <person name="Hubbard S.S."/>
            <person name="Banfield J.F."/>
        </authorList>
    </citation>
    <scope>NUCLEOTIDE SEQUENCE [LARGE SCALE GENOMIC DNA]</scope>
</reference>
<dbReference type="EMBL" id="MEUA01000031">
    <property type="protein sequence ID" value="OGC14760.1"/>
    <property type="molecule type" value="Genomic_DNA"/>
</dbReference>
<accession>A0A1F4S2X1</accession>
<dbReference type="GO" id="GO:0005524">
    <property type="term" value="F:ATP binding"/>
    <property type="evidence" value="ECO:0007669"/>
    <property type="project" value="UniProtKB-UniRule"/>
</dbReference>
<comment type="subunit">
    <text evidence="7">Homodimer.</text>
</comment>
<evidence type="ECO:0000256" key="4">
    <source>
        <dbReference type="ARBA" id="ARBA00022840"/>
    </source>
</evidence>
<keyword evidence="5 7" id="KW-0175">Coiled coil</keyword>